<evidence type="ECO:0000256" key="6">
    <source>
        <dbReference type="ARBA" id="ARBA00022676"/>
    </source>
</evidence>
<protein>
    <recommendedName>
        <fullName evidence="4">uracil phosphoribosyltransferase</fullName>
        <ecNumber evidence="4">2.4.2.9</ecNumber>
    </recommendedName>
</protein>
<evidence type="ECO:0000256" key="1">
    <source>
        <dbReference type="ARBA" id="ARBA00001946"/>
    </source>
</evidence>
<dbReference type="GO" id="GO:0008655">
    <property type="term" value="P:pyrimidine-containing compound salvage"/>
    <property type="evidence" value="ECO:0007669"/>
    <property type="project" value="UniProtKB-ARBA"/>
</dbReference>
<dbReference type="Gene3D" id="3.40.50.2020">
    <property type="match status" value="1"/>
</dbReference>
<reference evidence="11" key="1">
    <citation type="submission" date="2020-12" db="EMBL/GenBank/DDBJ databases">
        <title>Metabolic potential, ecology and presence of endohyphal bacteria is reflected in genomic diversity of Mucoromycotina.</title>
        <authorList>
            <person name="Muszewska A."/>
            <person name="Okrasinska A."/>
            <person name="Steczkiewicz K."/>
            <person name="Drgas O."/>
            <person name="Orlowska M."/>
            <person name="Perlinska-Lenart U."/>
            <person name="Aleksandrzak-Piekarczyk T."/>
            <person name="Szatraj K."/>
            <person name="Zielenkiewicz U."/>
            <person name="Pilsyk S."/>
            <person name="Malc E."/>
            <person name="Mieczkowski P."/>
            <person name="Kruszewska J.S."/>
            <person name="Biernat P."/>
            <person name="Pawlowska J."/>
        </authorList>
    </citation>
    <scope>NUCLEOTIDE SEQUENCE</scope>
    <source>
        <strain evidence="11">CBS 226.32</strain>
    </source>
</reference>
<dbReference type="GO" id="GO:0005525">
    <property type="term" value="F:GTP binding"/>
    <property type="evidence" value="ECO:0007669"/>
    <property type="project" value="UniProtKB-KW"/>
</dbReference>
<dbReference type="Pfam" id="PF14681">
    <property type="entry name" value="UPRTase"/>
    <property type="match status" value="1"/>
</dbReference>
<dbReference type="AlphaFoldDB" id="A0A8H7R161"/>
<name>A0A8H7R161_9FUNG</name>
<dbReference type="GO" id="GO:0004845">
    <property type="term" value="F:uracil phosphoribosyltransferase activity"/>
    <property type="evidence" value="ECO:0007669"/>
    <property type="project" value="UniProtKB-EC"/>
</dbReference>
<evidence type="ECO:0000256" key="5">
    <source>
        <dbReference type="ARBA" id="ARBA00022533"/>
    </source>
</evidence>
<keyword evidence="5" id="KW-0021">Allosteric enzyme</keyword>
<accession>A0A8H7R161</accession>
<sequence>MSGTENYQLPEQVKLLAQTTQLKGLMTIIRDKETPRSDFIFYADRIIRLLVEEGLNHLPVVDKNVMTPTNTEYNGIDFEGRICGVSIMRAGEAMEQGLRECCRSVRIGKILIQRDEETHQPKLYYSKLPKDIASRYVLLLDPMLATGGSAMQAVQVLLDNNVKEERIIFLNLIGSPEGIDAFVQRYPKVKIVIGELDAYLNDEKYIIPGCGDFGCRYFGTD</sequence>
<dbReference type="SUPFAM" id="SSF53271">
    <property type="entry name" value="PRTase-like"/>
    <property type="match status" value="1"/>
</dbReference>
<comment type="caution">
    <text evidence="11">The sequence shown here is derived from an EMBL/GenBank/DDBJ whole genome shotgun (WGS) entry which is preliminary data.</text>
</comment>
<dbReference type="EMBL" id="JAEPRC010000259">
    <property type="protein sequence ID" value="KAG2202353.1"/>
    <property type="molecule type" value="Genomic_DNA"/>
</dbReference>
<keyword evidence="8" id="KW-0547">Nucleotide-binding</keyword>
<proteinExistence type="inferred from homology"/>
<evidence type="ECO:0000313" key="11">
    <source>
        <dbReference type="EMBL" id="KAG2202353.1"/>
    </source>
</evidence>
<dbReference type="EC" id="2.4.2.9" evidence="4"/>
<dbReference type="Proteomes" id="UP000650833">
    <property type="component" value="Unassembled WGS sequence"/>
</dbReference>
<comment type="cofactor">
    <cofactor evidence="1">
        <name>Mg(2+)</name>
        <dbReference type="ChEBI" id="CHEBI:18420"/>
    </cofactor>
</comment>
<organism evidence="11 12">
    <name type="scientific">Mucor plumbeus</name>
    <dbReference type="NCBI Taxonomy" id="97098"/>
    <lineage>
        <taxon>Eukaryota</taxon>
        <taxon>Fungi</taxon>
        <taxon>Fungi incertae sedis</taxon>
        <taxon>Mucoromycota</taxon>
        <taxon>Mucoromycotina</taxon>
        <taxon>Mucoromycetes</taxon>
        <taxon>Mucorales</taxon>
        <taxon>Mucorineae</taxon>
        <taxon>Mucoraceae</taxon>
        <taxon>Mucor</taxon>
    </lineage>
</organism>
<dbReference type="InterPro" id="IPR000836">
    <property type="entry name" value="PRTase_dom"/>
</dbReference>
<gene>
    <name evidence="11" type="ORF">INT46_004678</name>
</gene>
<evidence type="ECO:0000256" key="7">
    <source>
        <dbReference type="ARBA" id="ARBA00022679"/>
    </source>
</evidence>
<keyword evidence="6" id="KW-0328">Glycosyltransferase</keyword>
<dbReference type="OrthoDB" id="106623at2759"/>
<evidence type="ECO:0000256" key="4">
    <source>
        <dbReference type="ARBA" id="ARBA00011894"/>
    </source>
</evidence>
<evidence type="ECO:0000256" key="2">
    <source>
        <dbReference type="ARBA" id="ARBA00005180"/>
    </source>
</evidence>
<evidence type="ECO:0000256" key="9">
    <source>
        <dbReference type="ARBA" id="ARBA00023134"/>
    </source>
</evidence>
<dbReference type="NCBIfam" id="NF001097">
    <property type="entry name" value="PRK00129.1"/>
    <property type="match status" value="1"/>
</dbReference>
<keyword evidence="9" id="KW-0342">GTP-binding</keyword>
<evidence type="ECO:0000256" key="8">
    <source>
        <dbReference type="ARBA" id="ARBA00022741"/>
    </source>
</evidence>
<keyword evidence="12" id="KW-1185">Reference proteome</keyword>
<evidence type="ECO:0000256" key="3">
    <source>
        <dbReference type="ARBA" id="ARBA00009516"/>
    </source>
</evidence>
<evidence type="ECO:0000259" key="10">
    <source>
        <dbReference type="Pfam" id="PF14681"/>
    </source>
</evidence>
<keyword evidence="7" id="KW-0808">Transferase</keyword>
<feature type="domain" description="Phosphoribosyltransferase" evidence="10">
    <location>
        <begin position="18"/>
        <end position="220"/>
    </location>
</feature>
<dbReference type="FunFam" id="3.40.50.2020:FF:000023">
    <property type="entry name" value="Probable uracil phosphoribosyltransferase"/>
    <property type="match status" value="1"/>
</dbReference>
<comment type="similarity">
    <text evidence="3">Belongs to the UPRTase family.</text>
</comment>
<evidence type="ECO:0000313" key="12">
    <source>
        <dbReference type="Proteomes" id="UP000650833"/>
    </source>
</evidence>
<dbReference type="CDD" id="cd06223">
    <property type="entry name" value="PRTases_typeI"/>
    <property type="match status" value="1"/>
</dbReference>
<dbReference type="InterPro" id="IPR029057">
    <property type="entry name" value="PRTase-like"/>
</dbReference>
<comment type="pathway">
    <text evidence="2">Pyrimidine metabolism; UMP biosynthesis via salvage pathway; UMP from uracil: step 1/1.</text>
</comment>